<proteinExistence type="predicted"/>
<evidence type="ECO:0000259" key="1">
    <source>
        <dbReference type="PROSITE" id="PS50404"/>
    </source>
</evidence>
<dbReference type="OrthoDB" id="249703at2759"/>
<comment type="caution">
    <text evidence="2">The sequence shown here is derived from an EMBL/GenBank/DDBJ whole genome shotgun (WGS) entry which is preliminary data.</text>
</comment>
<gene>
    <name evidence="2" type="ORF">AX774_g3492</name>
</gene>
<evidence type="ECO:0000313" key="3">
    <source>
        <dbReference type="Proteomes" id="UP000188320"/>
    </source>
</evidence>
<dbReference type="InterPro" id="IPR036282">
    <property type="entry name" value="Glutathione-S-Trfase_C_sf"/>
</dbReference>
<name>A0A1R1PPV9_ZANCU</name>
<dbReference type="SUPFAM" id="SSF52833">
    <property type="entry name" value="Thioredoxin-like"/>
    <property type="match status" value="1"/>
</dbReference>
<dbReference type="EMBL" id="LSSK01000537">
    <property type="protein sequence ID" value="OMH83004.1"/>
    <property type="molecule type" value="Genomic_DNA"/>
</dbReference>
<evidence type="ECO:0000313" key="2">
    <source>
        <dbReference type="EMBL" id="OMH83004.1"/>
    </source>
</evidence>
<accession>A0A1R1PPV9</accession>
<keyword evidence="3" id="KW-1185">Reference proteome</keyword>
<dbReference type="InterPro" id="IPR004045">
    <property type="entry name" value="Glutathione_S-Trfase_N"/>
</dbReference>
<dbReference type="Proteomes" id="UP000188320">
    <property type="component" value="Unassembled WGS sequence"/>
</dbReference>
<dbReference type="Pfam" id="PF13409">
    <property type="entry name" value="GST_N_2"/>
    <property type="match status" value="1"/>
</dbReference>
<dbReference type="InterPro" id="IPR036249">
    <property type="entry name" value="Thioredoxin-like_sf"/>
</dbReference>
<dbReference type="PROSITE" id="PS50404">
    <property type="entry name" value="GST_NTER"/>
    <property type="match status" value="1"/>
</dbReference>
<dbReference type="Gene3D" id="3.40.30.10">
    <property type="entry name" value="Glutaredoxin"/>
    <property type="match status" value="1"/>
</dbReference>
<dbReference type="CDD" id="cd03194">
    <property type="entry name" value="GST_C_3"/>
    <property type="match status" value="1"/>
</dbReference>
<dbReference type="AlphaFoldDB" id="A0A1R1PPV9"/>
<feature type="domain" description="GST N-terminal" evidence="1">
    <location>
        <begin position="6"/>
        <end position="92"/>
    </location>
</feature>
<sequence>MKVNQADLYIIDYKYSSWSMRGWLVLKLAGVDFKLHHFLSNKPDFPEKVLKASPSKKVPTVHLTVEGIEEPVIVWDSLSITEWACEFSKQFGLTTNKLWPEFWLDRAIARSAVSEMHSGFMALRDKFPFNVLTQREFKEKWRVAQVDTDVSRITALWSECRAQFEATRGNARYGPQAQGNVRDDGYLFGEFGIVDAFFAPIVFRIKNYSLSVTDEYSLKYIKLITDNELVKEWVACAIEEDDYIEEFEAPFK</sequence>
<reference evidence="3" key="1">
    <citation type="submission" date="2017-01" db="EMBL/GenBank/DDBJ databases">
        <authorList>
            <person name="Wang Y."/>
            <person name="White M."/>
            <person name="Kvist S."/>
            <person name="Moncalvo J.-M."/>
        </authorList>
    </citation>
    <scope>NUCLEOTIDE SEQUENCE [LARGE SCALE GENOMIC DNA]</scope>
    <source>
        <strain evidence="3">COL-18-3</strain>
    </source>
</reference>
<organism evidence="2 3">
    <name type="scientific">Zancudomyces culisetae</name>
    <name type="common">Gut fungus</name>
    <name type="synonym">Smittium culisetae</name>
    <dbReference type="NCBI Taxonomy" id="1213189"/>
    <lineage>
        <taxon>Eukaryota</taxon>
        <taxon>Fungi</taxon>
        <taxon>Fungi incertae sedis</taxon>
        <taxon>Zoopagomycota</taxon>
        <taxon>Kickxellomycotina</taxon>
        <taxon>Harpellomycetes</taxon>
        <taxon>Harpellales</taxon>
        <taxon>Legeriomycetaceae</taxon>
        <taxon>Zancudomyces</taxon>
    </lineage>
</organism>
<dbReference type="Gene3D" id="1.20.1050.10">
    <property type="match status" value="1"/>
</dbReference>
<dbReference type="SUPFAM" id="SSF47616">
    <property type="entry name" value="GST C-terminal domain-like"/>
    <property type="match status" value="1"/>
</dbReference>
<protein>
    <recommendedName>
        <fullName evidence="1">GST N-terminal domain-containing protein</fullName>
    </recommendedName>
</protein>